<dbReference type="Proteomes" id="UP000242763">
    <property type="component" value="Unassembled WGS sequence"/>
</dbReference>
<evidence type="ECO:0000313" key="7">
    <source>
        <dbReference type="Proteomes" id="UP000242763"/>
    </source>
</evidence>
<dbReference type="PANTHER" id="PTHR43483">
    <property type="entry name" value="MEMBRANE TRANSPORTER PROTEIN HI_0806-RELATED"/>
    <property type="match status" value="1"/>
</dbReference>
<proteinExistence type="inferred from homology"/>
<organism evidence="6 7">
    <name type="scientific">Aquamicrobium aerolatum DSM 21857</name>
    <dbReference type="NCBI Taxonomy" id="1121003"/>
    <lineage>
        <taxon>Bacteria</taxon>
        <taxon>Pseudomonadati</taxon>
        <taxon>Pseudomonadota</taxon>
        <taxon>Alphaproteobacteria</taxon>
        <taxon>Hyphomicrobiales</taxon>
        <taxon>Phyllobacteriaceae</taxon>
        <taxon>Aerobium</taxon>
    </lineage>
</organism>
<name>A0A1I3KXG1_9HYPH</name>
<reference evidence="7" key="1">
    <citation type="submission" date="2016-10" db="EMBL/GenBank/DDBJ databases">
        <authorList>
            <person name="Varghese N."/>
            <person name="Submissions S."/>
        </authorList>
    </citation>
    <scope>NUCLEOTIDE SEQUENCE [LARGE SCALE GENOMIC DNA]</scope>
    <source>
        <strain evidence="7">DSM 21857</strain>
    </source>
</reference>
<feature type="transmembrane region" description="Helical" evidence="5">
    <location>
        <begin position="256"/>
        <end position="273"/>
    </location>
</feature>
<feature type="transmembrane region" description="Helical" evidence="5">
    <location>
        <begin position="118"/>
        <end position="135"/>
    </location>
</feature>
<evidence type="ECO:0000256" key="1">
    <source>
        <dbReference type="ARBA" id="ARBA00004141"/>
    </source>
</evidence>
<gene>
    <name evidence="6" type="ORF">SAMN03080618_01294</name>
</gene>
<feature type="transmembrane region" description="Helical" evidence="5">
    <location>
        <begin position="155"/>
        <end position="177"/>
    </location>
</feature>
<keyword evidence="7" id="KW-1185">Reference proteome</keyword>
<evidence type="ECO:0000313" key="6">
    <source>
        <dbReference type="EMBL" id="SFI77173.1"/>
    </source>
</evidence>
<keyword evidence="5" id="KW-1003">Cell membrane</keyword>
<comment type="similarity">
    <text evidence="5">Belongs to the 4-toluene sulfonate uptake permease (TSUP) (TC 2.A.102) family.</text>
</comment>
<feature type="transmembrane region" description="Helical" evidence="5">
    <location>
        <begin position="95"/>
        <end position="113"/>
    </location>
</feature>
<dbReference type="RefSeq" id="WP_091520035.1">
    <property type="nucleotide sequence ID" value="NZ_FORF01000006.1"/>
</dbReference>
<dbReference type="OrthoDB" id="457670at2"/>
<sequence>MSALDMPVGELITFAVTIAASGVVSGLLAGIFGIGGGAVLVPVFYQVFQLLHVDESVIMHLAVGSSLAIIVPTAIRSFTSHKAKGAVDMELLRKFLVPVPIGVVLASLTAAYISSAGLRSIFAVIMLLVAFRMLFNRESWRLGTRLPENPALSMIGVVIGYLSTLMGIGGGVLNNTFMTLFGRPIHQAVATSSGVGVLIAIPGTIGYIWAGWGNPLLPIASTGFINWIAVALIIPLAMIVTPYGVTLAHNLSKRKLEIGFGLFCVFVAVRFIISLV</sequence>
<comment type="subcellular location">
    <subcellularLocation>
        <location evidence="5">Cell membrane</location>
        <topology evidence="5">Multi-pass membrane protein</topology>
    </subcellularLocation>
    <subcellularLocation>
        <location evidence="1">Membrane</location>
        <topology evidence="1">Multi-pass membrane protein</topology>
    </subcellularLocation>
</comment>
<dbReference type="GO" id="GO:0005886">
    <property type="term" value="C:plasma membrane"/>
    <property type="evidence" value="ECO:0007669"/>
    <property type="project" value="UniProtKB-SubCell"/>
</dbReference>
<evidence type="ECO:0000256" key="5">
    <source>
        <dbReference type="RuleBase" id="RU363041"/>
    </source>
</evidence>
<dbReference type="AlphaFoldDB" id="A0A1I3KXG1"/>
<feature type="transmembrane region" description="Helical" evidence="5">
    <location>
        <begin position="224"/>
        <end position="244"/>
    </location>
</feature>
<feature type="transmembrane region" description="Helical" evidence="5">
    <location>
        <begin position="189"/>
        <end position="212"/>
    </location>
</feature>
<accession>A0A1I3KXG1</accession>
<keyword evidence="2 5" id="KW-0812">Transmembrane</keyword>
<keyword evidence="3 5" id="KW-1133">Transmembrane helix</keyword>
<dbReference type="EMBL" id="FORF01000006">
    <property type="protein sequence ID" value="SFI77173.1"/>
    <property type="molecule type" value="Genomic_DNA"/>
</dbReference>
<evidence type="ECO:0000256" key="2">
    <source>
        <dbReference type="ARBA" id="ARBA00022692"/>
    </source>
</evidence>
<dbReference type="InterPro" id="IPR002781">
    <property type="entry name" value="TM_pro_TauE-like"/>
</dbReference>
<dbReference type="Pfam" id="PF01925">
    <property type="entry name" value="TauE"/>
    <property type="match status" value="1"/>
</dbReference>
<keyword evidence="4 5" id="KW-0472">Membrane</keyword>
<evidence type="ECO:0000256" key="4">
    <source>
        <dbReference type="ARBA" id="ARBA00023136"/>
    </source>
</evidence>
<evidence type="ECO:0000256" key="3">
    <source>
        <dbReference type="ARBA" id="ARBA00022989"/>
    </source>
</evidence>
<protein>
    <recommendedName>
        <fullName evidence="5">Probable membrane transporter protein</fullName>
    </recommendedName>
</protein>
<feature type="transmembrane region" description="Helical" evidence="5">
    <location>
        <begin position="57"/>
        <end position="75"/>
    </location>
</feature>
<dbReference type="PANTHER" id="PTHR43483:SF3">
    <property type="entry name" value="MEMBRANE TRANSPORTER PROTEIN HI_0806-RELATED"/>
    <property type="match status" value="1"/>
</dbReference>
<feature type="transmembrane region" description="Helical" evidence="5">
    <location>
        <begin position="12"/>
        <end position="45"/>
    </location>
</feature>